<dbReference type="NCBIfam" id="TIGR03124">
    <property type="entry name" value="citrate_citX"/>
    <property type="match status" value="1"/>
</dbReference>
<organism evidence="7 8">
    <name type="scientific">Candidatus Blautia merdavium</name>
    <dbReference type="NCBI Taxonomy" id="2838494"/>
    <lineage>
        <taxon>Bacteria</taxon>
        <taxon>Bacillati</taxon>
        <taxon>Bacillota</taxon>
        <taxon>Clostridia</taxon>
        <taxon>Lachnospirales</taxon>
        <taxon>Lachnospiraceae</taxon>
        <taxon>Blautia</taxon>
    </lineage>
</organism>
<dbReference type="EC" id="2.7.7.61" evidence="7"/>
<keyword evidence="5" id="KW-0067">ATP-binding</keyword>
<protein>
    <submittedName>
        <fullName evidence="7">Citrate lyase holo-[acyl-carrier protein] synthase</fullName>
        <ecNumber evidence="7">2.7.7.61</ecNumber>
    </submittedName>
</protein>
<dbReference type="InterPro" id="IPR002736">
    <property type="entry name" value="CitG"/>
</dbReference>
<evidence type="ECO:0000256" key="3">
    <source>
        <dbReference type="ARBA" id="ARBA00022695"/>
    </source>
</evidence>
<dbReference type="EMBL" id="DWVZ01000009">
    <property type="protein sequence ID" value="HJC62135.1"/>
    <property type="molecule type" value="Genomic_DNA"/>
</dbReference>
<comment type="caution">
    <text evidence="7">The sequence shown here is derived from an EMBL/GenBank/DDBJ whole genome shotgun (WGS) entry which is preliminary data.</text>
</comment>
<reference evidence="7" key="2">
    <citation type="submission" date="2021-04" db="EMBL/GenBank/DDBJ databases">
        <authorList>
            <person name="Gilroy R."/>
        </authorList>
    </citation>
    <scope>NUCLEOTIDE SEQUENCE</scope>
    <source>
        <strain evidence="7">ChiBcec2-3848</strain>
    </source>
</reference>
<accession>A0A9D2PLP2</accession>
<evidence type="ECO:0000256" key="6">
    <source>
        <dbReference type="ARBA" id="ARBA00048574"/>
    </source>
</evidence>
<evidence type="ECO:0000313" key="7">
    <source>
        <dbReference type="EMBL" id="HJC62135.1"/>
    </source>
</evidence>
<dbReference type="Pfam" id="PF01874">
    <property type="entry name" value="CitG"/>
    <property type="match status" value="1"/>
</dbReference>
<comment type="catalytic activity">
    <reaction evidence="6">
        <text>apo-[citrate lyase ACP] + 2'-(5''-triphospho-alpha-D-ribosyl)-3'-dephospho-CoA = holo-[citrate lyase ACP] + diphosphate</text>
        <dbReference type="Rhea" id="RHEA:16333"/>
        <dbReference type="Rhea" id="RHEA-COMP:10157"/>
        <dbReference type="Rhea" id="RHEA-COMP:10158"/>
        <dbReference type="ChEBI" id="CHEBI:29999"/>
        <dbReference type="ChEBI" id="CHEBI:33019"/>
        <dbReference type="ChEBI" id="CHEBI:61378"/>
        <dbReference type="ChEBI" id="CHEBI:82683"/>
        <dbReference type="EC" id="2.7.7.61"/>
    </reaction>
</comment>
<dbReference type="Proteomes" id="UP000823886">
    <property type="component" value="Unassembled WGS sequence"/>
</dbReference>
<dbReference type="GO" id="GO:0005524">
    <property type="term" value="F:ATP binding"/>
    <property type="evidence" value="ECO:0007669"/>
    <property type="project" value="UniProtKB-KW"/>
</dbReference>
<comment type="catalytic activity">
    <reaction evidence="1">
        <text>3'-dephospho-CoA + ATP = 2'-(5''-triphospho-alpha-D-ribosyl)-3'-dephospho-CoA + adenine</text>
        <dbReference type="Rhea" id="RHEA:15117"/>
        <dbReference type="ChEBI" id="CHEBI:16708"/>
        <dbReference type="ChEBI" id="CHEBI:30616"/>
        <dbReference type="ChEBI" id="CHEBI:57328"/>
        <dbReference type="ChEBI" id="CHEBI:61378"/>
        <dbReference type="EC" id="2.4.2.52"/>
    </reaction>
</comment>
<reference evidence="7" key="1">
    <citation type="journal article" date="2021" name="PeerJ">
        <title>Extensive microbial diversity within the chicken gut microbiome revealed by metagenomics and culture.</title>
        <authorList>
            <person name="Gilroy R."/>
            <person name="Ravi A."/>
            <person name="Getino M."/>
            <person name="Pursley I."/>
            <person name="Horton D.L."/>
            <person name="Alikhan N.F."/>
            <person name="Baker D."/>
            <person name="Gharbi K."/>
            <person name="Hall N."/>
            <person name="Watson M."/>
            <person name="Adriaenssens E.M."/>
            <person name="Foster-Nyarko E."/>
            <person name="Jarju S."/>
            <person name="Secka A."/>
            <person name="Antonio M."/>
            <person name="Oren A."/>
            <person name="Chaudhuri R.R."/>
            <person name="La Ragione R."/>
            <person name="Hildebrand F."/>
            <person name="Pallen M.J."/>
        </authorList>
    </citation>
    <scope>NUCLEOTIDE SEQUENCE</scope>
    <source>
        <strain evidence="7">ChiBcec2-3848</strain>
    </source>
</reference>
<keyword evidence="7" id="KW-0456">Lyase</keyword>
<proteinExistence type="predicted"/>
<evidence type="ECO:0000256" key="2">
    <source>
        <dbReference type="ARBA" id="ARBA00022679"/>
    </source>
</evidence>
<dbReference type="PANTHER" id="PTHR30201">
    <property type="entry name" value="TRIPHOSPHORIBOSYL-DEPHOSPHO-COA SYNTHASE"/>
    <property type="match status" value="1"/>
</dbReference>
<dbReference type="GO" id="GO:0016829">
    <property type="term" value="F:lyase activity"/>
    <property type="evidence" value="ECO:0007669"/>
    <property type="project" value="UniProtKB-KW"/>
</dbReference>
<dbReference type="PANTHER" id="PTHR30201:SF2">
    <property type="entry name" value="2-(5''-TRIPHOSPHORIBOSYL)-3'-DEPHOSPHOCOENZYME-A SYNTHASE"/>
    <property type="match status" value="1"/>
</dbReference>
<keyword evidence="4" id="KW-0547">Nucleotide-binding</keyword>
<keyword evidence="2 7" id="KW-0808">Transferase</keyword>
<dbReference type="AlphaFoldDB" id="A0A9D2PLP2"/>
<evidence type="ECO:0000256" key="5">
    <source>
        <dbReference type="ARBA" id="ARBA00022840"/>
    </source>
</evidence>
<keyword evidence="3 7" id="KW-0548">Nucleotidyltransferase</keyword>
<evidence type="ECO:0000256" key="4">
    <source>
        <dbReference type="ARBA" id="ARBA00022741"/>
    </source>
</evidence>
<dbReference type="GO" id="GO:0050519">
    <property type="term" value="F:holo-citrate lyase synthase activity"/>
    <property type="evidence" value="ECO:0007669"/>
    <property type="project" value="UniProtKB-EC"/>
</dbReference>
<evidence type="ECO:0000256" key="1">
    <source>
        <dbReference type="ARBA" id="ARBA00001210"/>
    </source>
</evidence>
<dbReference type="GO" id="GO:0046917">
    <property type="term" value="F:triphosphoribosyl-dephospho-CoA synthase activity"/>
    <property type="evidence" value="ECO:0007669"/>
    <property type="project" value="UniProtKB-EC"/>
</dbReference>
<dbReference type="Pfam" id="PF03802">
    <property type="entry name" value="CitX"/>
    <property type="match status" value="1"/>
</dbReference>
<dbReference type="Gene3D" id="1.10.4200.10">
    <property type="entry name" value="Triphosphoribosyl-dephospho-CoA protein"/>
    <property type="match status" value="1"/>
</dbReference>
<name>A0A9D2PLP2_9FIRM</name>
<sequence>MNLNYWSGGSPVSMGEILDARESRAAIQKEMLKRNPGCLVCLTLNIPGPVKTFPFVRWLYEVGKGKLLETAELLSPSCKHAADQKLPGCMQEFREVKENTGYECFASLDLDPQAVKAALTHLEETHPVGRLFDFDVLRPDGTKVSRQELGYPQRTCLLCGSPAFLCGRSRRHSARELLERELFLMERFFTERMSVHLGLLMQKALLYEVNTFLKPGLVDHVHNGAHQDMCAATFVKSAYALTPYFTDSARLGLTWKGNPDDLPGLFAALRRRGIQAEAEMFSATGGVNTHKGVIFSGGILCCALGCLLSRENLLTSKGTLEDFSRLPAMVKSLLADQWANPLPAAAAPDSKASCTHGEALYLSHGIGGIRREAAAGFPSVFEKGFPLFVSCLKQDFSLNQAGCLTLLSYISFLEDTNLYTRAGYEKGRDIQRQLATFLSSRGPKEQLQILPELDAYFTEHHISPGGSADMLALTYFLYFLSEKPCCFF</sequence>
<gene>
    <name evidence="7" type="primary">citX</name>
    <name evidence="7" type="ORF">H9753_00760</name>
</gene>
<evidence type="ECO:0000313" key="8">
    <source>
        <dbReference type="Proteomes" id="UP000823886"/>
    </source>
</evidence>
<dbReference type="GO" id="GO:0051191">
    <property type="term" value="P:prosthetic group biosynthetic process"/>
    <property type="evidence" value="ECO:0007669"/>
    <property type="project" value="InterPro"/>
</dbReference>
<dbReference type="InterPro" id="IPR005551">
    <property type="entry name" value="CitX"/>
</dbReference>